<reference evidence="2 3" key="1">
    <citation type="journal article" date="2014" name="Agronomy (Basel)">
        <title>A Draft Genome Sequence for Ensete ventricosum, the Drought-Tolerant Tree Against Hunger.</title>
        <authorList>
            <person name="Harrison J."/>
            <person name="Moore K.A."/>
            <person name="Paszkiewicz K."/>
            <person name="Jones T."/>
            <person name="Grant M."/>
            <person name="Ambacheew D."/>
            <person name="Muzemil S."/>
            <person name="Studholme D.J."/>
        </authorList>
    </citation>
    <scope>NUCLEOTIDE SEQUENCE [LARGE SCALE GENOMIC DNA]</scope>
</reference>
<dbReference type="Proteomes" id="UP000287651">
    <property type="component" value="Unassembled WGS sequence"/>
</dbReference>
<feature type="region of interest" description="Disordered" evidence="1">
    <location>
        <begin position="57"/>
        <end position="84"/>
    </location>
</feature>
<gene>
    <name evidence="2" type="ORF">B296_00021645</name>
</gene>
<sequence length="154" mass="16758">MVVLLGLNQKDDEPLLLHYRDQGSPQRPSLFNYASILNGVTTVQVLLVVDRETTGDRAQDAPTYQPVYHHRGASGGEAHGSQEASLRETLRLVVGALKEATRSVRTILPEATSVPSEVTLPPSRGDHSTFHHRTGAEVQDRNGHLHGGQPLVCV</sequence>
<evidence type="ECO:0000313" key="3">
    <source>
        <dbReference type="Proteomes" id="UP000287651"/>
    </source>
</evidence>
<accession>A0A426YX73</accession>
<proteinExistence type="predicted"/>
<evidence type="ECO:0000256" key="1">
    <source>
        <dbReference type="SAM" id="MobiDB-lite"/>
    </source>
</evidence>
<name>A0A426YX73_ENSVE</name>
<dbReference type="EMBL" id="AMZH03009679">
    <property type="protein sequence ID" value="RRT56329.1"/>
    <property type="molecule type" value="Genomic_DNA"/>
</dbReference>
<evidence type="ECO:0000313" key="2">
    <source>
        <dbReference type="EMBL" id="RRT56329.1"/>
    </source>
</evidence>
<comment type="caution">
    <text evidence="2">The sequence shown here is derived from an EMBL/GenBank/DDBJ whole genome shotgun (WGS) entry which is preliminary data.</text>
</comment>
<dbReference type="AlphaFoldDB" id="A0A426YX73"/>
<organism evidence="2 3">
    <name type="scientific">Ensete ventricosum</name>
    <name type="common">Abyssinian banana</name>
    <name type="synonym">Musa ensete</name>
    <dbReference type="NCBI Taxonomy" id="4639"/>
    <lineage>
        <taxon>Eukaryota</taxon>
        <taxon>Viridiplantae</taxon>
        <taxon>Streptophyta</taxon>
        <taxon>Embryophyta</taxon>
        <taxon>Tracheophyta</taxon>
        <taxon>Spermatophyta</taxon>
        <taxon>Magnoliopsida</taxon>
        <taxon>Liliopsida</taxon>
        <taxon>Zingiberales</taxon>
        <taxon>Musaceae</taxon>
        <taxon>Ensete</taxon>
    </lineage>
</organism>
<protein>
    <submittedName>
        <fullName evidence="2">Uncharacterized protein</fullName>
    </submittedName>
</protein>